<protein>
    <recommendedName>
        <fullName evidence="5">Non-haem dioxygenase N-terminal domain-containing protein</fullName>
    </recommendedName>
</protein>
<dbReference type="AlphaFoldDB" id="A0A835LDX0"/>
<dbReference type="Gene3D" id="2.60.120.330">
    <property type="entry name" value="B-lactam Antibiotic, Isopenicillin N Synthase, Chain"/>
    <property type="match status" value="1"/>
</dbReference>
<evidence type="ECO:0000256" key="3">
    <source>
        <dbReference type="ARBA" id="ARBA00023004"/>
    </source>
</evidence>
<name>A0A835LDX0_9MAGN</name>
<keyword evidence="2" id="KW-0560">Oxidoreductase</keyword>
<dbReference type="InterPro" id="IPR026992">
    <property type="entry name" value="DIOX_N"/>
</dbReference>
<feature type="domain" description="Non-haem dioxygenase N-terminal" evidence="5">
    <location>
        <begin position="65"/>
        <end position="180"/>
    </location>
</feature>
<evidence type="ECO:0000256" key="2">
    <source>
        <dbReference type="ARBA" id="ARBA00023002"/>
    </source>
</evidence>
<evidence type="ECO:0000256" key="1">
    <source>
        <dbReference type="ARBA" id="ARBA00022723"/>
    </source>
</evidence>
<gene>
    <name evidence="6" type="ORF">IFM89_016855</name>
</gene>
<dbReference type="OrthoDB" id="288590at2759"/>
<dbReference type="Pfam" id="PF14226">
    <property type="entry name" value="DIOX_N"/>
    <property type="match status" value="1"/>
</dbReference>
<keyword evidence="1" id="KW-0479">Metal-binding</keyword>
<dbReference type="PANTHER" id="PTHR10209:SF859">
    <property type="entry name" value="OS03G0690500 PROTEIN"/>
    <property type="match status" value="1"/>
</dbReference>
<dbReference type="EMBL" id="JADFTS010000009">
    <property type="protein sequence ID" value="KAF9588892.1"/>
    <property type="molecule type" value="Genomic_DNA"/>
</dbReference>
<accession>A0A835LDX0</accession>
<reference evidence="6 7" key="1">
    <citation type="submission" date="2020-10" db="EMBL/GenBank/DDBJ databases">
        <title>The Coptis chinensis genome and diversification of protoberbering-type alkaloids.</title>
        <authorList>
            <person name="Wang B."/>
            <person name="Shu S."/>
            <person name="Song C."/>
            <person name="Liu Y."/>
        </authorList>
    </citation>
    <scope>NUCLEOTIDE SEQUENCE [LARGE SCALE GENOMIC DNA]</scope>
    <source>
        <strain evidence="6">HL-2020</strain>
        <tissue evidence="6">Leaf</tissue>
    </source>
</reference>
<sequence length="407" mass="45142">MFSAMIDNTIKTGSDYDRIQELKSFDDTKAGVKGLVDDGVTKIPQIFIHPPSSDMKSSLGGNYRIPVIDFAGVQNDTTRRSSIVEEVRRASETGGFFQLVNHGIDVSVLDEMIGSVRKFYEQPKEVKSKYYTRDFSLKVRYNSNFDLYQSPAANWRDSMSCTMAPEPPSPEELPLVCSNVPPQDSNLTSPLVQVHTPNPWSSLFKTSSSAALKKVNVNIVDGVAIIPYDIINKVTLDEDMRQILEANPIYITGKLFVVRQWTPEVEAQKSSIKTLPVWAVSCASKVKTVWAAKETNDKQKEREVNNVPAEVIEDINVVDNCNENQDFDVSFISPVIEQPSEPIVQTVNSFQMIEQEEREEELVTSTGGIGDDSIPDKSESVASGEPGEAEDVGQSGGEGWCPGYRRV</sequence>
<dbReference type="SUPFAM" id="SSF51197">
    <property type="entry name" value="Clavaminate synthase-like"/>
    <property type="match status" value="1"/>
</dbReference>
<dbReference type="GO" id="GO:0016491">
    <property type="term" value="F:oxidoreductase activity"/>
    <property type="evidence" value="ECO:0007669"/>
    <property type="project" value="UniProtKB-KW"/>
</dbReference>
<evidence type="ECO:0000313" key="6">
    <source>
        <dbReference type="EMBL" id="KAF9588892.1"/>
    </source>
</evidence>
<evidence type="ECO:0000256" key="4">
    <source>
        <dbReference type="SAM" id="MobiDB-lite"/>
    </source>
</evidence>
<evidence type="ECO:0000259" key="5">
    <source>
        <dbReference type="Pfam" id="PF14226"/>
    </source>
</evidence>
<dbReference type="Proteomes" id="UP000631114">
    <property type="component" value="Unassembled WGS sequence"/>
</dbReference>
<comment type="caution">
    <text evidence="6">The sequence shown here is derived from an EMBL/GenBank/DDBJ whole genome shotgun (WGS) entry which is preliminary data.</text>
</comment>
<keyword evidence="3" id="KW-0408">Iron</keyword>
<feature type="region of interest" description="Disordered" evidence="4">
    <location>
        <begin position="359"/>
        <end position="407"/>
    </location>
</feature>
<keyword evidence="7" id="KW-1185">Reference proteome</keyword>
<dbReference type="PANTHER" id="PTHR10209">
    <property type="entry name" value="OXIDOREDUCTASE, 2OG-FE II OXYGENASE FAMILY PROTEIN"/>
    <property type="match status" value="1"/>
</dbReference>
<proteinExistence type="predicted"/>
<organism evidence="6 7">
    <name type="scientific">Coptis chinensis</name>
    <dbReference type="NCBI Taxonomy" id="261450"/>
    <lineage>
        <taxon>Eukaryota</taxon>
        <taxon>Viridiplantae</taxon>
        <taxon>Streptophyta</taxon>
        <taxon>Embryophyta</taxon>
        <taxon>Tracheophyta</taxon>
        <taxon>Spermatophyta</taxon>
        <taxon>Magnoliopsida</taxon>
        <taxon>Ranunculales</taxon>
        <taxon>Ranunculaceae</taxon>
        <taxon>Coptidoideae</taxon>
        <taxon>Coptis</taxon>
    </lineage>
</organism>
<dbReference type="InterPro" id="IPR027443">
    <property type="entry name" value="IPNS-like_sf"/>
</dbReference>
<dbReference type="GO" id="GO:0046872">
    <property type="term" value="F:metal ion binding"/>
    <property type="evidence" value="ECO:0007669"/>
    <property type="project" value="UniProtKB-KW"/>
</dbReference>
<evidence type="ECO:0000313" key="7">
    <source>
        <dbReference type="Proteomes" id="UP000631114"/>
    </source>
</evidence>